<evidence type="ECO:0000256" key="4">
    <source>
        <dbReference type="ARBA" id="ARBA00022679"/>
    </source>
</evidence>
<dbReference type="PATRIC" id="fig|216946.3.peg.491"/>
<dbReference type="GO" id="GO:0009231">
    <property type="term" value="P:riboflavin biosynthetic process"/>
    <property type="evidence" value="ECO:0007669"/>
    <property type="project" value="InterPro"/>
</dbReference>
<dbReference type="AlphaFoldDB" id="A0A0K1P641"/>
<proteinExistence type="predicted"/>
<keyword evidence="4" id="KW-0808">Transferase</keyword>
<dbReference type="InterPro" id="IPR023468">
    <property type="entry name" value="Riboflavin_kinase"/>
</dbReference>
<organism evidence="9 10">
    <name type="scientific">Spiroplasma turonicum</name>
    <dbReference type="NCBI Taxonomy" id="216946"/>
    <lineage>
        <taxon>Bacteria</taxon>
        <taxon>Bacillati</taxon>
        <taxon>Mycoplasmatota</taxon>
        <taxon>Mollicutes</taxon>
        <taxon>Entomoplasmatales</taxon>
        <taxon>Spiroplasmataceae</taxon>
        <taxon>Spiroplasma</taxon>
    </lineage>
</organism>
<keyword evidence="5" id="KW-0547">Nucleotide-binding</keyword>
<evidence type="ECO:0000256" key="7">
    <source>
        <dbReference type="ARBA" id="ARBA00047880"/>
    </source>
</evidence>
<keyword evidence="9" id="KW-0418">Kinase</keyword>
<dbReference type="PANTHER" id="PTHR22749">
    <property type="entry name" value="RIBOFLAVIN KINASE/FMN ADENYLYLTRANSFERASE"/>
    <property type="match status" value="1"/>
</dbReference>
<evidence type="ECO:0000256" key="6">
    <source>
        <dbReference type="ARBA" id="ARBA00022840"/>
    </source>
</evidence>
<protein>
    <recommendedName>
        <fullName evidence="1">riboflavin kinase</fullName>
        <ecNumber evidence="1">2.7.1.26</ecNumber>
    </recommendedName>
</protein>
<evidence type="ECO:0000256" key="1">
    <source>
        <dbReference type="ARBA" id="ARBA00012105"/>
    </source>
</evidence>
<dbReference type="Gene3D" id="2.40.30.30">
    <property type="entry name" value="Riboflavin kinase-like"/>
    <property type="match status" value="1"/>
</dbReference>
<evidence type="ECO:0000259" key="8">
    <source>
        <dbReference type="SMART" id="SM00904"/>
    </source>
</evidence>
<sequence length="296" mass="35104">MLKIHYFNYLIKLKVIINESVVYISDFSNWSTFDNNNINKLKKIATELNCETSIILFRNKPLNEGLFNMDNIIKISKNLNIDNLIIYDYNDNYLSFNKLDLFNNMNNELLFKKVLIPENYYINKVFNTKTFKEFYNDNCIIIDDFNEKKLDSDAYISIVNNDFATFQKITGCFYKIDGVVQKGKQLGRTIGFPTINIIIKNKLIINYGIYACSVFIHHLNKTFIGAGCYWKNELNQEVFEVHILNFDMEIYDWTVTIQLLEWLRNNVKVNSLDELKQLLEKDVNYCKNKFNKEIYE</sequence>
<keyword evidence="3" id="KW-0288">FMN</keyword>
<keyword evidence="6" id="KW-0067">ATP-binding</keyword>
<dbReference type="GO" id="GO:0005524">
    <property type="term" value="F:ATP binding"/>
    <property type="evidence" value="ECO:0007669"/>
    <property type="project" value="UniProtKB-KW"/>
</dbReference>
<name>A0A0K1P641_9MOLU</name>
<evidence type="ECO:0000256" key="3">
    <source>
        <dbReference type="ARBA" id="ARBA00022643"/>
    </source>
</evidence>
<dbReference type="GO" id="GO:0008531">
    <property type="term" value="F:riboflavin kinase activity"/>
    <property type="evidence" value="ECO:0007669"/>
    <property type="project" value="UniProtKB-EC"/>
</dbReference>
<dbReference type="Pfam" id="PF01687">
    <property type="entry name" value="Flavokinase"/>
    <property type="match status" value="1"/>
</dbReference>
<evidence type="ECO:0000256" key="2">
    <source>
        <dbReference type="ARBA" id="ARBA00022630"/>
    </source>
</evidence>
<dbReference type="Proteomes" id="UP000067243">
    <property type="component" value="Chromosome"/>
</dbReference>
<dbReference type="SUPFAM" id="SSF82114">
    <property type="entry name" value="Riboflavin kinase-like"/>
    <property type="match status" value="1"/>
</dbReference>
<dbReference type="RefSeq" id="WP_075048328.1">
    <property type="nucleotide sequence ID" value="NZ_CP012328.1"/>
</dbReference>
<feature type="domain" description="Riboflavin kinase" evidence="8">
    <location>
        <begin position="169"/>
        <end position="291"/>
    </location>
</feature>
<dbReference type="STRING" id="216946.STURO_v1c04870"/>
<dbReference type="InterPro" id="IPR023465">
    <property type="entry name" value="Riboflavin_kinase_dom_sf"/>
</dbReference>
<keyword evidence="2" id="KW-0285">Flavoprotein</keyword>
<dbReference type="EMBL" id="CP012328">
    <property type="protein sequence ID" value="AKU79735.1"/>
    <property type="molecule type" value="Genomic_DNA"/>
</dbReference>
<gene>
    <name evidence="9" type="primary">ribC</name>
    <name evidence="9" type="synonym">ribF</name>
    <name evidence="9" type="ORF">STURON_00489</name>
</gene>
<dbReference type="KEGG" id="stur:STURON_00489"/>
<keyword evidence="10" id="KW-1185">Reference proteome</keyword>
<dbReference type="PANTHER" id="PTHR22749:SF6">
    <property type="entry name" value="RIBOFLAVIN KINASE"/>
    <property type="match status" value="1"/>
</dbReference>
<dbReference type="InterPro" id="IPR015865">
    <property type="entry name" value="Riboflavin_kinase_bac/euk"/>
</dbReference>
<evidence type="ECO:0000313" key="9">
    <source>
        <dbReference type="EMBL" id="AKU79735.1"/>
    </source>
</evidence>
<evidence type="ECO:0000256" key="5">
    <source>
        <dbReference type="ARBA" id="ARBA00022741"/>
    </source>
</evidence>
<evidence type="ECO:0000313" key="10">
    <source>
        <dbReference type="Proteomes" id="UP000067243"/>
    </source>
</evidence>
<dbReference type="EC" id="2.7.1.26" evidence="1"/>
<reference evidence="9 10" key="1">
    <citation type="journal article" date="2015" name="Genome Announc.">
        <title>Complete Genome Sequence of Spiroplasma turonicum Strain Tab4cT, a Parasite of a Horse Fly, Haematopota sp. (Diptera: Tabanidae).</title>
        <authorList>
            <person name="Davis R.E."/>
            <person name="Shao J."/>
            <person name="Zhao Y."/>
            <person name="Gasparich G.E."/>
            <person name="Gaynor B.J."/>
            <person name="Donofrio N."/>
        </authorList>
    </citation>
    <scope>NUCLEOTIDE SEQUENCE [LARGE SCALE GENOMIC DNA]</scope>
    <source>
        <strain evidence="9 10">Tab4c</strain>
    </source>
</reference>
<dbReference type="GO" id="GO:0009398">
    <property type="term" value="P:FMN biosynthetic process"/>
    <property type="evidence" value="ECO:0007669"/>
    <property type="project" value="TreeGrafter"/>
</dbReference>
<comment type="catalytic activity">
    <reaction evidence="7">
        <text>riboflavin + ATP = FMN + ADP + H(+)</text>
        <dbReference type="Rhea" id="RHEA:14357"/>
        <dbReference type="ChEBI" id="CHEBI:15378"/>
        <dbReference type="ChEBI" id="CHEBI:30616"/>
        <dbReference type="ChEBI" id="CHEBI:57986"/>
        <dbReference type="ChEBI" id="CHEBI:58210"/>
        <dbReference type="ChEBI" id="CHEBI:456216"/>
        <dbReference type="EC" id="2.7.1.26"/>
    </reaction>
</comment>
<dbReference type="SMART" id="SM00904">
    <property type="entry name" value="Flavokinase"/>
    <property type="match status" value="1"/>
</dbReference>
<accession>A0A0K1P641</accession>
<dbReference type="OrthoDB" id="9803667at2"/>